<dbReference type="SUPFAM" id="SSF48452">
    <property type="entry name" value="TPR-like"/>
    <property type="match status" value="1"/>
</dbReference>
<proteinExistence type="predicted"/>
<dbReference type="InterPro" id="IPR011990">
    <property type="entry name" value="TPR-like_helical_dom_sf"/>
</dbReference>
<dbReference type="Proteomes" id="UP000054937">
    <property type="component" value="Unassembled WGS sequence"/>
</dbReference>
<organism evidence="2 3">
    <name type="scientific">Pseudocohnilembus persalinus</name>
    <name type="common">Ciliate</name>
    <dbReference type="NCBI Taxonomy" id="266149"/>
    <lineage>
        <taxon>Eukaryota</taxon>
        <taxon>Sar</taxon>
        <taxon>Alveolata</taxon>
        <taxon>Ciliophora</taxon>
        <taxon>Intramacronucleata</taxon>
        <taxon>Oligohymenophorea</taxon>
        <taxon>Scuticociliatia</taxon>
        <taxon>Philasterida</taxon>
        <taxon>Pseudocohnilembidae</taxon>
        <taxon>Pseudocohnilembus</taxon>
    </lineage>
</organism>
<evidence type="ECO:0000313" key="2">
    <source>
        <dbReference type="EMBL" id="KRX01030.1"/>
    </source>
</evidence>
<evidence type="ECO:0000313" key="3">
    <source>
        <dbReference type="Proteomes" id="UP000054937"/>
    </source>
</evidence>
<accession>A0A0V0QFP6</accession>
<dbReference type="InParanoid" id="A0A0V0QFP6"/>
<dbReference type="Gene3D" id="1.25.40.10">
    <property type="entry name" value="Tetratricopeptide repeat domain"/>
    <property type="match status" value="2"/>
</dbReference>
<feature type="coiled-coil region" evidence="1">
    <location>
        <begin position="442"/>
        <end position="473"/>
    </location>
</feature>
<dbReference type="InterPro" id="IPR019734">
    <property type="entry name" value="TPR_rpt"/>
</dbReference>
<sequence length="478" mass="55779">MDTSLVFKLKEQEQKFIQIYNSDFLMQRASEGYPLIKEIIELKKQIYNTEMYTNWVEDKLIMASILERVSVKISTFVGLDEGLKTLQEAIDLMNKDESLKNCEELSKMYKLQAGLFEKNQNFEKAFTAYENASNILNKLIQESTDQKTQHYFAKMQAATYRQFGILCQNLQFYKEAETLLTVAFNLWKNIEGKEIKSLEYVSIAKQIGELSIESGKYDQAFQYLNACEQVIGGKTDQISASLHCSIFANLGKFYYVIHNYNKSFEYTKKAEEIMNQYQIQPTDKLQILEQKVTVQYMMKQHNEGLQTIEEGIKLCEQYNKFEFFYLKFLFFQGLINQTQQNYQKALETGEKLLKDAQKVYGDENEHIADAYRIIAHAQLQTSEGKQIDECLANLKKAGNIYAQIGPKVTDYMYCLEDTIRYGQDYDKLQAARDACVDLKVIRKQIMENLKQNEERINEELELVDQKIKELDGKIAQKK</sequence>
<evidence type="ECO:0000256" key="1">
    <source>
        <dbReference type="SAM" id="Coils"/>
    </source>
</evidence>
<gene>
    <name evidence="2" type="ORF">PPERSA_09636</name>
</gene>
<evidence type="ECO:0008006" key="4">
    <source>
        <dbReference type="Google" id="ProtNLM"/>
    </source>
</evidence>
<protein>
    <recommendedName>
        <fullName evidence="4">Tetratricopeptide repeat protein</fullName>
    </recommendedName>
</protein>
<name>A0A0V0QFP6_PSEPJ</name>
<dbReference type="AlphaFoldDB" id="A0A0V0QFP6"/>
<dbReference type="SMART" id="SM00028">
    <property type="entry name" value="TPR"/>
    <property type="match status" value="4"/>
</dbReference>
<keyword evidence="3" id="KW-1185">Reference proteome</keyword>
<dbReference type="EMBL" id="LDAU01000180">
    <property type="protein sequence ID" value="KRX01030.1"/>
    <property type="molecule type" value="Genomic_DNA"/>
</dbReference>
<reference evidence="2 3" key="1">
    <citation type="journal article" date="2015" name="Sci. Rep.">
        <title>Genome of the facultative scuticociliatosis pathogen Pseudocohnilembus persalinus provides insight into its virulence through horizontal gene transfer.</title>
        <authorList>
            <person name="Xiong J."/>
            <person name="Wang G."/>
            <person name="Cheng J."/>
            <person name="Tian M."/>
            <person name="Pan X."/>
            <person name="Warren A."/>
            <person name="Jiang C."/>
            <person name="Yuan D."/>
            <person name="Miao W."/>
        </authorList>
    </citation>
    <scope>NUCLEOTIDE SEQUENCE [LARGE SCALE GENOMIC DNA]</scope>
    <source>
        <strain evidence="2">36N120E</strain>
    </source>
</reference>
<keyword evidence="1" id="KW-0175">Coiled coil</keyword>
<comment type="caution">
    <text evidence="2">The sequence shown here is derived from an EMBL/GenBank/DDBJ whole genome shotgun (WGS) entry which is preliminary data.</text>
</comment>